<accession>A0A6C0DEK6</accession>
<evidence type="ECO:0000313" key="2">
    <source>
        <dbReference type="EMBL" id="QHT14947.1"/>
    </source>
</evidence>
<feature type="compositionally biased region" description="Polar residues" evidence="1">
    <location>
        <begin position="1"/>
        <end position="19"/>
    </location>
</feature>
<feature type="compositionally biased region" description="Low complexity" evidence="1">
    <location>
        <begin position="175"/>
        <end position="191"/>
    </location>
</feature>
<protein>
    <submittedName>
        <fullName evidence="2">Uncharacterized protein</fullName>
    </submittedName>
</protein>
<name>A0A6C0DEK6_9ZZZZ</name>
<feature type="region of interest" description="Disordered" evidence="1">
    <location>
        <begin position="175"/>
        <end position="202"/>
    </location>
</feature>
<organism evidence="2">
    <name type="scientific">viral metagenome</name>
    <dbReference type="NCBI Taxonomy" id="1070528"/>
    <lineage>
        <taxon>unclassified sequences</taxon>
        <taxon>metagenomes</taxon>
        <taxon>organismal metagenomes</taxon>
    </lineage>
</organism>
<dbReference type="AlphaFoldDB" id="A0A6C0DEK6"/>
<evidence type="ECO:0000256" key="1">
    <source>
        <dbReference type="SAM" id="MobiDB-lite"/>
    </source>
</evidence>
<dbReference type="EMBL" id="MN739598">
    <property type="protein sequence ID" value="QHT14947.1"/>
    <property type="molecule type" value="Genomic_DNA"/>
</dbReference>
<feature type="region of interest" description="Disordered" evidence="1">
    <location>
        <begin position="1"/>
        <end position="35"/>
    </location>
</feature>
<proteinExistence type="predicted"/>
<sequence>MSTKKITVNPDLFNTSGSTRKNRGSSGEKKPKPVIPIQINENSLKKKFLNRIKEHKNKEKIESGMKSNVAQNEIKVREQIANQTNDGDEFRDSLQYLSLLSKKKKEEGAKKRNMATIQNKTVKNPYSQPMSTIPHVELELPEELKEPIRVTHETPVMNLNFDDNYKNYFNNTHSQIQQTQPQTQLQTQTQTRHLPSPPPNPVQPQYTNSFHIEKEPPYGCLKNANKPTYRNWVRTKRNIGDSADIHQSQVQLNPASNIHFSPDPQNERQKRLEQLRKKMKEDEIQKLNSYNHTILIPEKEQPILNNPTTRPDSQNKITEGGLANAEEEPDKRYIKRTIKKKYTLGKSNVYRKVGILIKNNATRKKIINAQKDLKKKSIHDIKKYLVEHGLLKVGSNAPNNVLRKTYESAMLTGEVVNQNKDVLIHNLINDTGQHS</sequence>
<reference evidence="2" key="1">
    <citation type="journal article" date="2020" name="Nature">
        <title>Giant virus diversity and host interactions through global metagenomics.</title>
        <authorList>
            <person name="Schulz F."/>
            <person name="Roux S."/>
            <person name="Paez-Espino D."/>
            <person name="Jungbluth S."/>
            <person name="Walsh D.A."/>
            <person name="Denef V.J."/>
            <person name="McMahon K.D."/>
            <person name="Konstantinidis K.T."/>
            <person name="Eloe-Fadrosh E.A."/>
            <person name="Kyrpides N.C."/>
            <person name="Woyke T."/>
        </authorList>
    </citation>
    <scope>NUCLEOTIDE SEQUENCE</scope>
    <source>
        <strain evidence="2">GVMAG-M-3300023174-144</strain>
    </source>
</reference>